<reference evidence="1 2" key="1">
    <citation type="submission" date="2013-09" db="EMBL/GenBank/DDBJ databases">
        <title>Corchorus capsularis genome sequencing.</title>
        <authorList>
            <person name="Alam M."/>
            <person name="Haque M.S."/>
            <person name="Islam M.S."/>
            <person name="Emdad E.M."/>
            <person name="Islam M.M."/>
            <person name="Ahmed B."/>
            <person name="Halim A."/>
            <person name="Hossen Q.M.M."/>
            <person name="Hossain M.Z."/>
            <person name="Ahmed R."/>
            <person name="Khan M.M."/>
            <person name="Islam R."/>
            <person name="Rashid M.M."/>
            <person name="Khan S.A."/>
            <person name="Rahman M.S."/>
            <person name="Alam M."/>
        </authorList>
    </citation>
    <scope>NUCLEOTIDE SEQUENCE [LARGE SCALE GENOMIC DNA]</scope>
    <source>
        <strain evidence="2">cv. CVL-1</strain>
        <tissue evidence="1">Whole seedling</tissue>
    </source>
</reference>
<proteinExistence type="predicted"/>
<protein>
    <submittedName>
        <fullName evidence="1">Uncharacterized protein</fullName>
    </submittedName>
</protein>
<comment type="caution">
    <text evidence="1">The sequence shown here is derived from an EMBL/GenBank/DDBJ whole genome shotgun (WGS) entry which is preliminary data.</text>
</comment>
<dbReference type="EMBL" id="AWWV01009002">
    <property type="protein sequence ID" value="OMO88416.1"/>
    <property type="molecule type" value="Genomic_DNA"/>
</dbReference>
<organism evidence="1 2">
    <name type="scientific">Corchorus capsularis</name>
    <name type="common">Jute</name>
    <dbReference type="NCBI Taxonomy" id="210143"/>
    <lineage>
        <taxon>Eukaryota</taxon>
        <taxon>Viridiplantae</taxon>
        <taxon>Streptophyta</taxon>
        <taxon>Embryophyta</taxon>
        <taxon>Tracheophyta</taxon>
        <taxon>Spermatophyta</taxon>
        <taxon>Magnoliopsida</taxon>
        <taxon>eudicotyledons</taxon>
        <taxon>Gunneridae</taxon>
        <taxon>Pentapetalae</taxon>
        <taxon>rosids</taxon>
        <taxon>malvids</taxon>
        <taxon>Malvales</taxon>
        <taxon>Malvaceae</taxon>
        <taxon>Grewioideae</taxon>
        <taxon>Apeibeae</taxon>
        <taxon>Corchorus</taxon>
    </lineage>
</organism>
<dbReference type="Gramene" id="OMO88416">
    <property type="protein sequence ID" value="OMO88416"/>
    <property type="gene ID" value="CCACVL1_08406"/>
</dbReference>
<dbReference type="Proteomes" id="UP000188268">
    <property type="component" value="Unassembled WGS sequence"/>
</dbReference>
<dbReference type="AlphaFoldDB" id="A0A1R3J0V3"/>
<keyword evidence="2" id="KW-1185">Reference proteome</keyword>
<evidence type="ECO:0000313" key="1">
    <source>
        <dbReference type="EMBL" id="OMO88416.1"/>
    </source>
</evidence>
<name>A0A1R3J0V3_COCAP</name>
<accession>A0A1R3J0V3</accession>
<sequence>MDFDAMIDSKDQEKFDEIALGFDFWMRALTRKIVPFLAAPSVEDTTLQKGDLD</sequence>
<gene>
    <name evidence="1" type="ORF">CCACVL1_08406</name>
</gene>
<evidence type="ECO:0000313" key="2">
    <source>
        <dbReference type="Proteomes" id="UP000188268"/>
    </source>
</evidence>